<dbReference type="GO" id="GO:0005886">
    <property type="term" value="C:plasma membrane"/>
    <property type="evidence" value="ECO:0007669"/>
    <property type="project" value="UniProtKB-SubCell"/>
</dbReference>
<evidence type="ECO:0000256" key="3">
    <source>
        <dbReference type="ARBA" id="ARBA00022475"/>
    </source>
</evidence>
<feature type="transmembrane region" description="Helical" evidence="8">
    <location>
        <begin position="471"/>
        <end position="489"/>
    </location>
</feature>
<protein>
    <recommendedName>
        <fullName evidence="11">Lipopolysaccharide biosynthesis protein</fullName>
    </recommendedName>
</protein>
<gene>
    <name evidence="9" type="ORF">GCM10011519_22990</name>
</gene>
<evidence type="ECO:0000313" key="10">
    <source>
        <dbReference type="Proteomes" id="UP000649179"/>
    </source>
</evidence>
<comment type="similarity">
    <text evidence="2">Belongs to the polysaccharide synthase family.</text>
</comment>
<sequence>MLRFVARTARAGSRRREPDLGRGDRSLRARTAHGMVVMGASTGGQALLQLGFLTVLARLLTPEDFGVVSGALIIVFLATAIAESGVGQAIIQRAELTVAHMRVGWTLSVLTGLISFALVFVLAPAIEDLLRLDGLVPILRVLAVMFVLNGLTLSDFLLSRRLHFGRLAGAELASYAVGYGGVAVTLALLGFGPWAIVWGQLGQSAMRALLVTVLAPYPYRPSLERRVAGELLNFGAGLTLGRIASWAATQVDNVVVGRYLGAAALGFYGRAYQLVQMPANLFGQVANEVLFPAMAARQDDLRTLRRVFGMGVGVLTALALPVSVLAAATSEPLVRLLLGDQWLPLRAAFDIIIFGLLFRTTSKLTDALMKARGAVYRRAVRNTVFAVLVFVGAYVGQRWGLHGVAVGVLVALGLNYAYSAQLCLRLIEMRWREFAAAHLPALAPAVAAGAIGLGARWALAPADAPPAVEVAVAWPLAILVCLMLVRLAPRSALLRPLARLGVELHATLPGTMRRWFGRVLGGAYASSLRTVQPPDAPADRLAGLAADEHAETRVGGELG</sequence>
<feature type="compositionally biased region" description="Basic and acidic residues" evidence="7">
    <location>
        <begin position="14"/>
        <end position="24"/>
    </location>
</feature>
<dbReference type="PANTHER" id="PTHR30250:SF10">
    <property type="entry name" value="LIPOPOLYSACCHARIDE BIOSYNTHESIS PROTEIN WZXC"/>
    <property type="match status" value="1"/>
</dbReference>
<evidence type="ECO:0000256" key="1">
    <source>
        <dbReference type="ARBA" id="ARBA00004651"/>
    </source>
</evidence>
<organism evidence="9 10">
    <name type="scientific">Marmoricola endophyticus</name>
    <dbReference type="NCBI Taxonomy" id="2040280"/>
    <lineage>
        <taxon>Bacteria</taxon>
        <taxon>Bacillati</taxon>
        <taxon>Actinomycetota</taxon>
        <taxon>Actinomycetes</taxon>
        <taxon>Propionibacteriales</taxon>
        <taxon>Nocardioidaceae</taxon>
        <taxon>Marmoricola</taxon>
    </lineage>
</organism>
<feature type="transmembrane region" description="Helical" evidence="8">
    <location>
        <begin position="103"/>
        <end position="126"/>
    </location>
</feature>
<evidence type="ECO:0000256" key="5">
    <source>
        <dbReference type="ARBA" id="ARBA00022989"/>
    </source>
</evidence>
<evidence type="ECO:0000313" key="9">
    <source>
        <dbReference type="EMBL" id="GGF48382.1"/>
    </source>
</evidence>
<dbReference type="CDD" id="cd13127">
    <property type="entry name" value="MATE_tuaB_like"/>
    <property type="match status" value="1"/>
</dbReference>
<evidence type="ECO:0000256" key="6">
    <source>
        <dbReference type="ARBA" id="ARBA00023136"/>
    </source>
</evidence>
<name>A0A917F374_9ACTN</name>
<reference evidence="9" key="2">
    <citation type="submission" date="2020-09" db="EMBL/GenBank/DDBJ databases">
        <authorList>
            <person name="Sun Q."/>
            <person name="Zhou Y."/>
        </authorList>
    </citation>
    <scope>NUCLEOTIDE SEQUENCE</scope>
    <source>
        <strain evidence="9">CGMCC 1.16067</strain>
    </source>
</reference>
<feature type="transmembrane region" description="Helical" evidence="8">
    <location>
        <begin position="65"/>
        <end position="91"/>
    </location>
</feature>
<keyword evidence="10" id="KW-1185">Reference proteome</keyword>
<evidence type="ECO:0000256" key="4">
    <source>
        <dbReference type="ARBA" id="ARBA00022692"/>
    </source>
</evidence>
<feature type="transmembrane region" description="Helical" evidence="8">
    <location>
        <begin position="379"/>
        <end position="395"/>
    </location>
</feature>
<evidence type="ECO:0000256" key="8">
    <source>
        <dbReference type="SAM" id="Phobius"/>
    </source>
</evidence>
<feature type="transmembrane region" description="Helical" evidence="8">
    <location>
        <begin position="341"/>
        <end position="358"/>
    </location>
</feature>
<comment type="caution">
    <text evidence="9">The sequence shown here is derived from an EMBL/GenBank/DDBJ whole genome shotgun (WGS) entry which is preliminary data.</text>
</comment>
<feature type="region of interest" description="Disordered" evidence="7">
    <location>
        <begin position="1"/>
        <end position="24"/>
    </location>
</feature>
<dbReference type="EMBL" id="BMKQ01000001">
    <property type="protein sequence ID" value="GGF48382.1"/>
    <property type="molecule type" value="Genomic_DNA"/>
</dbReference>
<keyword evidence="3" id="KW-1003">Cell membrane</keyword>
<feature type="transmembrane region" description="Helical" evidence="8">
    <location>
        <begin position="35"/>
        <end position="59"/>
    </location>
</feature>
<keyword evidence="4 8" id="KW-0812">Transmembrane</keyword>
<proteinExistence type="inferred from homology"/>
<accession>A0A917F374</accession>
<feature type="transmembrane region" description="Helical" evidence="8">
    <location>
        <begin position="170"/>
        <end position="191"/>
    </location>
</feature>
<keyword evidence="5 8" id="KW-1133">Transmembrane helix</keyword>
<dbReference type="PANTHER" id="PTHR30250">
    <property type="entry name" value="PST FAMILY PREDICTED COLANIC ACID TRANSPORTER"/>
    <property type="match status" value="1"/>
</dbReference>
<evidence type="ECO:0000256" key="2">
    <source>
        <dbReference type="ARBA" id="ARBA00007430"/>
    </source>
</evidence>
<keyword evidence="6 8" id="KW-0472">Membrane</keyword>
<dbReference type="Pfam" id="PF13440">
    <property type="entry name" value="Polysacc_synt_3"/>
    <property type="match status" value="1"/>
</dbReference>
<feature type="transmembrane region" description="Helical" evidence="8">
    <location>
        <begin position="401"/>
        <end position="418"/>
    </location>
</feature>
<dbReference type="Proteomes" id="UP000649179">
    <property type="component" value="Unassembled WGS sequence"/>
</dbReference>
<evidence type="ECO:0008006" key="11">
    <source>
        <dbReference type="Google" id="ProtNLM"/>
    </source>
</evidence>
<feature type="transmembrane region" description="Helical" evidence="8">
    <location>
        <begin position="439"/>
        <end position="459"/>
    </location>
</feature>
<dbReference type="InterPro" id="IPR050833">
    <property type="entry name" value="Poly_Biosynth_Transport"/>
</dbReference>
<dbReference type="AlphaFoldDB" id="A0A917F374"/>
<feature type="transmembrane region" description="Helical" evidence="8">
    <location>
        <begin position="138"/>
        <end position="158"/>
    </location>
</feature>
<reference evidence="9" key="1">
    <citation type="journal article" date="2014" name="Int. J. Syst. Evol. Microbiol.">
        <title>Complete genome sequence of Corynebacterium casei LMG S-19264T (=DSM 44701T), isolated from a smear-ripened cheese.</title>
        <authorList>
            <consortium name="US DOE Joint Genome Institute (JGI-PGF)"/>
            <person name="Walter F."/>
            <person name="Albersmeier A."/>
            <person name="Kalinowski J."/>
            <person name="Ruckert C."/>
        </authorList>
    </citation>
    <scope>NUCLEOTIDE SEQUENCE</scope>
    <source>
        <strain evidence="9">CGMCC 1.16067</strain>
    </source>
</reference>
<evidence type="ECO:0000256" key="7">
    <source>
        <dbReference type="SAM" id="MobiDB-lite"/>
    </source>
</evidence>
<comment type="subcellular location">
    <subcellularLocation>
        <location evidence="1">Cell membrane</location>
        <topology evidence="1">Multi-pass membrane protein</topology>
    </subcellularLocation>
</comment>
<feature type="transmembrane region" description="Helical" evidence="8">
    <location>
        <begin position="307"/>
        <end position="329"/>
    </location>
</feature>